<feature type="transmembrane region" description="Helical" evidence="1">
    <location>
        <begin position="6"/>
        <end position="27"/>
    </location>
</feature>
<evidence type="ECO:0000313" key="3">
    <source>
        <dbReference type="Proteomes" id="UP001055634"/>
    </source>
</evidence>
<keyword evidence="1" id="KW-0812">Transmembrane</keyword>
<evidence type="ECO:0000256" key="1">
    <source>
        <dbReference type="SAM" id="Phobius"/>
    </source>
</evidence>
<gene>
    <name evidence="2" type="ORF">GURKE_01210</name>
</gene>
<keyword evidence="1" id="KW-1133">Transmembrane helix</keyword>
<dbReference type="EMBL" id="ON529850">
    <property type="protein sequence ID" value="UTC28152.1"/>
    <property type="molecule type" value="Genomic_DNA"/>
</dbReference>
<protein>
    <submittedName>
        <fullName evidence="2">Uncharacterized protein</fullName>
    </submittedName>
</protein>
<sequence length="66" mass="7619">MTELDLFGLGILSYVTGGLVMVLAMCRWGGMSVLDQGDLMVKWLIWPLLPLIWLLVRWERKTLDRV</sequence>
<name>A0A9E7N426_9CAUD</name>
<keyword evidence="3" id="KW-1185">Reference proteome</keyword>
<feature type="transmembrane region" description="Helical" evidence="1">
    <location>
        <begin position="39"/>
        <end position="56"/>
    </location>
</feature>
<accession>A0A9E7N426</accession>
<keyword evidence="1" id="KW-0472">Membrane</keyword>
<organism evidence="2 3">
    <name type="scientific">Brevundimonas phage vB_BpoS-Gurke</name>
    <dbReference type="NCBI Taxonomy" id="2948599"/>
    <lineage>
        <taxon>Viruses</taxon>
        <taxon>Duplodnaviria</taxon>
        <taxon>Heunggongvirae</taxon>
        <taxon>Uroviricota</taxon>
        <taxon>Caudoviricetes</taxon>
        <taxon>Jeanschmidtviridae</taxon>
        <taxon>Kikimoravirus</taxon>
        <taxon>Kikimoravirus gurke</taxon>
    </lineage>
</organism>
<reference evidence="2" key="1">
    <citation type="submission" date="2022-04" db="EMBL/GenBank/DDBJ databases">
        <authorList>
            <person name="Friedrich I."/>
            <person name="Schneider D."/>
            <person name="Poehlein A."/>
            <person name="Hertel R."/>
            <person name="Daniel R."/>
        </authorList>
    </citation>
    <scope>NUCLEOTIDE SEQUENCE</scope>
</reference>
<proteinExistence type="predicted"/>
<dbReference type="Proteomes" id="UP001055634">
    <property type="component" value="Segment"/>
</dbReference>
<evidence type="ECO:0000313" key="2">
    <source>
        <dbReference type="EMBL" id="UTC28152.1"/>
    </source>
</evidence>